<feature type="modified residue" description="4-aspartylphosphate" evidence="10">
    <location>
        <position position="55"/>
    </location>
</feature>
<keyword evidence="6" id="KW-0805">Transcription regulation</keyword>
<evidence type="ECO:0000256" key="7">
    <source>
        <dbReference type="ARBA" id="ARBA00023125"/>
    </source>
</evidence>
<evidence type="ECO:0000256" key="4">
    <source>
        <dbReference type="ARBA" id="ARBA00022553"/>
    </source>
</evidence>
<dbReference type="Pfam" id="PF12833">
    <property type="entry name" value="HTH_18"/>
    <property type="match status" value="1"/>
</dbReference>
<keyword evidence="14" id="KW-1185">Reference proteome</keyword>
<dbReference type="SUPFAM" id="SSF52172">
    <property type="entry name" value="CheY-like"/>
    <property type="match status" value="1"/>
</dbReference>
<evidence type="ECO:0000256" key="6">
    <source>
        <dbReference type="ARBA" id="ARBA00023015"/>
    </source>
</evidence>
<evidence type="ECO:0000313" key="13">
    <source>
        <dbReference type="EMBL" id="BCI61377.1"/>
    </source>
</evidence>
<dbReference type="Gene3D" id="1.10.10.60">
    <property type="entry name" value="Homeodomain-like"/>
    <property type="match status" value="2"/>
</dbReference>
<organism evidence="13 14">
    <name type="scientific">Solibaculum mannosilyticum</name>
    <dbReference type="NCBI Taxonomy" id="2780922"/>
    <lineage>
        <taxon>Bacteria</taxon>
        <taxon>Bacillati</taxon>
        <taxon>Bacillota</taxon>
        <taxon>Clostridia</taxon>
        <taxon>Eubacteriales</taxon>
        <taxon>Oscillospiraceae</taxon>
        <taxon>Solibaculum</taxon>
    </lineage>
</organism>
<comment type="subcellular location">
    <subcellularLocation>
        <location evidence="1">Cytoplasm</location>
    </subcellularLocation>
</comment>
<reference evidence="14" key="1">
    <citation type="submission" date="2020-07" db="EMBL/GenBank/DDBJ databases">
        <title>Complete genome sequencing of Clostridia bacterium strain 12CBH8.</title>
        <authorList>
            <person name="Sakamoto M."/>
            <person name="Murakami T."/>
            <person name="Mori H."/>
        </authorList>
    </citation>
    <scope>NUCLEOTIDE SEQUENCE [LARGE SCALE GENOMIC DNA]</scope>
    <source>
        <strain evidence="14">12CBH8</strain>
    </source>
</reference>
<dbReference type="CDD" id="cd17536">
    <property type="entry name" value="REC_YesN-like"/>
    <property type="match status" value="1"/>
</dbReference>
<dbReference type="EMBL" id="AP023321">
    <property type="protein sequence ID" value="BCI61377.1"/>
    <property type="molecule type" value="Genomic_DNA"/>
</dbReference>
<dbReference type="PROSITE" id="PS50110">
    <property type="entry name" value="RESPONSE_REGULATORY"/>
    <property type="match status" value="1"/>
</dbReference>
<sequence length="529" mass="61101">MFKLLIVDDERLTREGIIKHLNWNKLGIGEIEQAENGLQALEICRDFQPDIILSDIRMAKMNGIEFIQSVKDLDPDCSIIFMSAYTDKEYYKAAIQLKVVSFIEKPIDLSELETAIKNAITTRLERIKIHQYSKTLQKMQQANADTIKAHFTIQLTRPNSSEQIQESLKYLKDFIPLDGHFLTVTIALHSPEALVPDQQDAMKQIIDNQLDSLCPRYHIEYIWAFKDINTIIIHFFTTSDNPHLISERKISELCRKLYTPLKKRCNVSIGIGNAVKNIDKVYESYTQAALALQKVFYCATIPITTYRRSQGSMVYRMEDSLLKSFEEKLQNRDGSGLELMIRNLTADIRNMTDTQVNVVKNIYFRLLSLIMDQTDLDGITSRKSDDDQFLWDVISRINTLNDLENFALEKLDSFIHQYENRSKTSLTVSTILHQIHQHYAEPTFSISQISQSVGLSVAYICVLFRQETGKTINTYITEYRMEKAKALLKKPNLKNSDIAAMVGYNDGDYFSRNFKKITGYSPSEYREKF</sequence>
<dbReference type="SMART" id="SM00342">
    <property type="entry name" value="HTH_ARAC"/>
    <property type="match status" value="1"/>
</dbReference>
<evidence type="ECO:0000259" key="12">
    <source>
        <dbReference type="PROSITE" id="PS50110"/>
    </source>
</evidence>
<evidence type="ECO:0000256" key="5">
    <source>
        <dbReference type="ARBA" id="ARBA00023012"/>
    </source>
</evidence>
<feature type="domain" description="HTH araC/xylS-type" evidence="11">
    <location>
        <begin position="429"/>
        <end position="528"/>
    </location>
</feature>
<dbReference type="SMART" id="SM00448">
    <property type="entry name" value="REC"/>
    <property type="match status" value="1"/>
</dbReference>
<dbReference type="KEGG" id="sman:C12CBH8_20160"/>
<evidence type="ECO:0000256" key="8">
    <source>
        <dbReference type="ARBA" id="ARBA00023163"/>
    </source>
</evidence>
<dbReference type="InterPro" id="IPR041522">
    <property type="entry name" value="CdaR_GGDEF"/>
</dbReference>
<comment type="function">
    <text evidence="9">May play the central regulatory role in sporulation. It may be an element of the effector pathway responsible for the activation of sporulation genes in response to nutritional stress. Spo0A may act in concert with spo0H (a sigma factor) to control the expression of some genes that are critical to the sporulation process.</text>
</comment>
<dbReference type="Proteomes" id="UP000593890">
    <property type="component" value="Chromosome"/>
</dbReference>
<protein>
    <recommendedName>
        <fullName evidence="2">Stage 0 sporulation protein A homolog</fullName>
    </recommendedName>
</protein>
<evidence type="ECO:0000256" key="3">
    <source>
        <dbReference type="ARBA" id="ARBA00022490"/>
    </source>
</evidence>
<dbReference type="AlphaFoldDB" id="A0A7I8D3N9"/>
<name>A0A7I8D3N9_9FIRM</name>
<dbReference type="PANTHER" id="PTHR42713">
    <property type="entry name" value="HISTIDINE KINASE-RELATED"/>
    <property type="match status" value="1"/>
</dbReference>
<dbReference type="RefSeq" id="WP_099322744.1">
    <property type="nucleotide sequence ID" value="NZ_AP023321.1"/>
</dbReference>
<dbReference type="GO" id="GO:0003700">
    <property type="term" value="F:DNA-binding transcription factor activity"/>
    <property type="evidence" value="ECO:0007669"/>
    <property type="project" value="InterPro"/>
</dbReference>
<evidence type="ECO:0000313" key="14">
    <source>
        <dbReference type="Proteomes" id="UP000593890"/>
    </source>
</evidence>
<keyword evidence="8" id="KW-0804">Transcription</keyword>
<dbReference type="InterPro" id="IPR011006">
    <property type="entry name" value="CheY-like_superfamily"/>
</dbReference>
<proteinExistence type="predicted"/>
<evidence type="ECO:0000256" key="9">
    <source>
        <dbReference type="ARBA" id="ARBA00024867"/>
    </source>
</evidence>
<dbReference type="Pfam" id="PF00072">
    <property type="entry name" value="Response_reg"/>
    <property type="match status" value="1"/>
</dbReference>
<accession>A0A7I8D3N9</accession>
<dbReference type="PANTHER" id="PTHR42713:SF3">
    <property type="entry name" value="TRANSCRIPTIONAL REGULATORY PROTEIN HPTR"/>
    <property type="match status" value="1"/>
</dbReference>
<evidence type="ECO:0000256" key="2">
    <source>
        <dbReference type="ARBA" id="ARBA00018672"/>
    </source>
</evidence>
<keyword evidence="3" id="KW-0963">Cytoplasm</keyword>
<keyword evidence="7" id="KW-0238">DNA-binding</keyword>
<evidence type="ECO:0000256" key="1">
    <source>
        <dbReference type="ARBA" id="ARBA00004496"/>
    </source>
</evidence>
<dbReference type="InterPro" id="IPR051552">
    <property type="entry name" value="HptR"/>
</dbReference>
<gene>
    <name evidence="13" type="ORF">C12CBH8_20160</name>
</gene>
<dbReference type="GO" id="GO:0043565">
    <property type="term" value="F:sequence-specific DNA binding"/>
    <property type="evidence" value="ECO:0007669"/>
    <property type="project" value="InterPro"/>
</dbReference>
<dbReference type="InterPro" id="IPR009057">
    <property type="entry name" value="Homeodomain-like_sf"/>
</dbReference>
<evidence type="ECO:0000256" key="10">
    <source>
        <dbReference type="PROSITE-ProRule" id="PRU00169"/>
    </source>
</evidence>
<evidence type="ECO:0000259" key="11">
    <source>
        <dbReference type="PROSITE" id="PS01124"/>
    </source>
</evidence>
<dbReference type="PROSITE" id="PS01124">
    <property type="entry name" value="HTH_ARAC_FAMILY_2"/>
    <property type="match status" value="1"/>
</dbReference>
<dbReference type="SUPFAM" id="SSF46689">
    <property type="entry name" value="Homeodomain-like"/>
    <property type="match status" value="2"/>
</dbReference>
<feature type="domain" description="Response regulatory" evidence="12">
    <location>
        <begin position="3"/>
        <end position="120"/>
    </location>
</feature>
<dbReference type="GO" id="GO:0000160">
    <property type="term" value="P:phosphorelay signal transduction system"/>
    <property type="evidence" value="ECO:0007669"/>
    <property type="project" value="UniProtKB-KW"/>
</dbReference>
<dbReference type="InterPro" id="IPR001789">
    <property type="entry name" value="Sig_transdc_resp-reg_receiver"/>
</dbReference>
<dbReference type="InterPro" id="IPR020449">
    <property type="entry name" value="Tscrpt_reg_AraC-type_HTH"/>
</dbReference>
<dbReference type="GO" id="GO:0005737">
    <property type="term" value="C:cytoplasm"/>
    <property type="evidence" value="ECO:0007669"/>
    <property type="project" value="UniProtKB-SubCell"/>
</dbReference>
<keyword evidence="5" id="KW-0902">Two-component regulatory system</keyword>
<dbReference type="Gene3D" id="3.40.50.2300">
    <property type="match status" value="1"/>
</dbReference>
<dbReference type="InterPro" id="IPR018060">
    <property type="entry name" value="HTH_AraC"/>
</dbReference>
<dbReference type="Pfam" id="PF17853">
    <property type="entry name" value="GGDEF_2"/>
    <property type="match status" value="1"/>
</dbReference>
<keyword evidence="4 10" id="KW-0597">Phosphoprotein</keyword>
<dbReference type="PRINTS" id="PR00032">
    <property type="entry name" value="HTHARAC"/>
</dbReference>